<protein>
    <submittedName>
        <fullName evidence="1">Uncharacterized protein</fullName>
    </submittedName>
</protein>
<evidence type="ECO:0000313" key="1">
    <source>
        <dbReference type="EMBL" id="NMB91859.1"/>
    </source>
</evidence>
<gene>
    <name evidence="1" type="ORF">GYA37_03370</name>
</gene>
<proteinExistence type="predicted"/>
<evidence type="ECO:0000313" key="2">
    <source>
        <dbReference type="Proteomes" id="UP000590542"/>
    </source>
</evidence>
<reference evidence="1 2" key="1">
    <citation type="journal article" date="2020" name="Biotechnol. Biofuels">
        <title>New insights from the biogas microbiome by comprehensive genome-resolved metagenomics of nearly 1600 species originating from multiple anaerobic digesters.</title>
        <authorList>
            <person name="Campanaro S."/>
            <person name="Treu L."/>
            <person name="Rodriguez-R L.M."/>
            <person name="Kovalovszki A."/>
            <person name="Ziels R.M."/>
            <person name="Maus I."/>
            <person name="Zhu X."/>
            <person name="Kougias P.G."/>
            <person name="Basile A."/>
            <person name="Luo G."/>
            <person name="Schluter A."/>
            <person name="Konstantinidis K.T."/>
            <person name="Angelidaki I."/>
        </authorList>
    </citation>
    <scope>NUCLEOTIDE SEQUENCE [LARGE SCALE GENOMIC DNA]</scope>
    <source>
        <strain evidence="1">AS27yjCOA_202</strain>
    </source>
</reference>
<dbReference type="EMBL" id="JAAZNV010000011">
    <property type="protein sequence ID" value="NMB91859.1"/>
    <property type="molecule type" value="Genomic_DNA"/>
</dbReference>
<dbReference type="Proteomes" id="UP000590542">
    <property type="component" value="Unassembled WGS sequence"/>
</dbReference>
<organism evidence="1 2">
    <name type="scientific">candidate division WWE3 bacterium</name>
    <dbReference type="NCBI Taxonomy" id="2053526"/>
    <lineage>
        <taxon>Bacteria</taxon>
        <taxon>Katanobacteria</taxon>
    </lineage>
</organism>
<comment type="caution">
    <text evidence="1">The sequence shown here is derived from an EMBL/GenBank/DDBJ whole genome shotgun (WGS) entry which is preliminary data.</text>
</comment>
<accession>A0A7X9E7C4</accession>
<sequence length="167" mass="18530">MHSHKPNKGEKMIVVDIYDSKEGDLLVANSSVCLKGKHGCNILVPKGTFLEVVRDKSNGNVKISFFRDEKLCLIPLASKSEDLNEFSLVVRSGVVQDLKMLPSFGSLHLLMVTLSVKHVLITGNDIVVKSLGPQGDHMILEIQNGDYRGGIINVRYNDFFKCFKALN</sequence>
<dbReference type="AlphaFoldDB" id="A0A7X9E7C4"/>
<name>A0A7X9E7C4_UNCKA</name>